<dbReference type="EMBL" id="AP028920">
    <property type="protein sequence ID" value="BET00838.1"/>
    <property type="molecule type" value="Genomic_DNA"/>
</dbReference>
<keyword evidence="1" id="KW-0812">Transmembrane</keyword>
<keyword evidence="1" id="KW-0472">Membrane</keyword>
<reference evidence="2 3" key="1">
    <citation type="submission" date="2023-09" db="EMBL/GenBank/DDBJ databases">
        <title>Nesidiocoris tenuis whole genome shotgun sequence.</title>
        <authorList>
            <person name="Shibata T."/>
            <person name="Shimoda M."/>
            <person name="Kobayashi T."/>
            <person name="Uehara T."/>
        </authorList>
    </citation>
    <scope>NUCLEOTIDE SEQUENCE [LARGE SCALE GENOMIC DNA]</scope>
    <source>
        <strain evidence="2 3">Japan</strain>
    </source>
</reference>
<name>A0ABN7BDD7_9HEMI</name>
<sequence length="145" mass="15978">MGTTGVFVIAVLATSQLFFGVSDAVMTQAQMKQAMKAVRNMCIPKTGVEKEALAKMVEGEFDDTDDKLKCYLGCVLGMMQAVKHNKIDLKMVRTQITKMLSPEQGTRILNAFEACSTVTAEDNCDLAFKFAKCIYDTDQEAFIVP</sequence>
<dbReference type="PANTHER" id="PTHR21364">
    <property type="entry name" value="GENERAL ODORANT-BINDING PROTEIN 19A"/>
    <property type="match status" value="1"/>
</dbReference>
<organism evidence="2 3">
    <name type="scientific">Nesidiocoris tenuis</name>
    <dbReference type="NCBI Taxonomy" id="355587"/>
    <lineage>
        <taxon>Eukaryota</taxon>
        <taxon>Metazoa</taxon>
        <taxon>Ecdysozoa</taxon>
        <taxon>Arthropoda</taxon>
        <taxon>Hexapoda</taxon>
        <taxon>Insecta</taxon>
        <taxon>Pterygota</taxon>
        <taxon>Neoptera</taxon>
        <taxon>Paraneoptera</taxon>
        <taxon>Hemiptera</taxon>
        <taxon>Heteroptera</taxon>
        <taxon>Panheteroptera</taxon>
        <taxon>Cimicomorpha</taxon>
        <taxon>Miridae</taxon>
        <taxon>Dicyphina</taxon>
        <taxon>Nesidiocoris</taxon>
    </lineage>
</organism>
<dbReference type="PANTHER" id="PTHR21364:SF2">
    <property type="entry name" value="GENERAL ODORANT-BINDING PROTEIN 19A"/>
    <property type="match status" value="1"/>
</dbReference>
<accession>A0ABN7BDD7</accession>
<gene>
    <name evidence="2" type="ORF">NTJ_13654</name>
</gene>
<dbReference type="Proteomes" id="UP001307889">
    <property type="component" value="Chromosome 12"/>
</dbReference>
<dbReference type="Pfam" id="PF01395">
    <property type="entry name" value="PBP_GOBP"/>
    <property type="match status" value="1"/>
</dbReference>
<proteinExistence type="predicted"/>
<evidence type="ECO:0000313" key="2">
    <source>
        <dbReference type="EMBL" id="BET00838.1"/>
    </source>
</evidence>
<keyword evidence="3" id="KW-1185">Reference proteome</keyword>
<dbReference type="SUPFAM" id="SSF47565">
    <property type="entry name" value="Insect pheromone/odorant-binding proteins"/>
    <property type="match status" value="1"/>
</dbReference>
<dbReference type="SMART" id="SM00708">
    <property type="entry name" value="PhBP"/>
    <property type="match status" value="1"/>
</dbReference>
<dbReference type="CDD" id="cd23992">
    <property type="entry name" value="PBP_GOBP"/>
    <property type="match status" value="1"/>
</dbReference>
<evidence type="ECO:0000313" key="3">
    <source>
        <dbReference type="Proteomes" id="UP001307889"/>
    </source>
</evidence>
<dbReference type="Gene3D" id="1.10.238.20">
    <property type="entry name" value="Pheromone/general odorant binding protein domain"/>
    <property type="match status" value="1"/>
</dbReference>
<evidence type="ECO:0000256" key="1">
    <source>
        <dbReference type="SAM" id="Phobius"/>
    </source>
</evidence>
<dbReference type="InterPro" id="IPR036728">
    <property type="entry name" value="PBP_GOBP_sf"/>
</dbReference>
<protein>
    <submittedName>
        <fullName evidence="2">Uncharacterized protein</fullName>
    </submittedName>
</protein>
<keyword evidence="1" id="KW-1133">Transmembrane helix</keyword>
<dbReference type="InterPro" id="IPR006170">
    <property type="entry name" value="PBP/GOBP"/>
</dbReference>
<feature type="transmembrane region" description="Helical" evidence="1">
    <location>
        <begin position="6"/>
        <end position="26"/>
    </location>
</feature>